<feature type="binding site" evidence="14 15">
    <location>
        <position position="15"/>
    </location>
    <ligand>
        <name>a divalent metal cation</name>
        <dbReference type="ChEBI" id="CHEBI:60240"/>
    </ligand>
</feature>
<organism evidence="18 19">
    <name type="scientific">Usitatibacter rugosus</name>
    <dbReference type="NCBI Taxonomy" id="2732067"/>
    <lineage>
        <taxon>Bacteria</taxon>
        <taxon>Pseudomonadati</taxon>
        <taxon>Pseudomonadota</taxon>
        <taxon>Betaproteobacteria</taxon>
        <taxon>Nitrosomonadales</taxon>
        <taxon>Usitatibacteraceae</taxon>
        <taxon>Usitatibacter</taxon>
    </lineage>
</organism>
<gene>
    <name evidence="14 18" type="primary">rnhB</name>
    <name evidence="18" type="ORF">DSM104443_01044</name>
</gene>
<proteinExistence type="inferred from homology"/>
<dbReference type="EMBL" id="CP053069">
    <property type="protein sequence ID" value="QJR09993.1"/>
    <property type="molecule type" value="Genomic_DNA"/>
</dbReference>
<evidence type="ECO:0000256" key="3">
    <source>
        <dbReference type="ARBA" id="ARBA00004065"/>
    </source>
</evidence>
<dbReference type="GO" id="GO:0032299">
    <property type="term" value="C:ribonuclease H2 complex"/>
    <property type="evidence" value="ECO:0007669"/>
    <property type="project" value="TreeGrafter"/>
</dbReference>
<comment type="subcellular location">
    <subcellularLocation>
        <location evidence="4 14">Cytoplasm</location>
    </subcellularLocation>
</comment>
<dbReference type="GO" id="GO:0003723">
    <property type="term" value="F:RNA binding"/>
    <property type="evidence" value="ECO:0007669"/>
    <property type="project" value="UniProtKB-UniRule"/>
</dbReference>
<comment type="cofactor">
    <cofactor evidence="14 15">
        <name>Mn(2+)</name>
        <dbReference type="ChEBI" id="CHEBI:29035"/>
    </cofactor>
    <cofactor evidence="14 15">
        <name>Mg(2+)</name>
        <dbReference type="ChEBI" id="CHEBI:18420"/>
    </cofactor>
    <text evidence="14 15">Manganese or magnesium. Binds 1 divalent metal ion per monomer in the absence of substrate. May bind a second metal ion after substrate binding.</text>
</comment>
<evidence type="ECO:0000256" key="10">
    <source>
        <dbReference type="ARBA" id="ARBA00022723"/>
    </source>
</evidence>
<protein>
    <recommendedName>
        <fullName evidence="7 14">Ribonuclease HII</fullName>
        <shortName evidence="14">RNase HII</shortName>
        <ecNumber evidence="6 14">3.1.26.4</ecNumber>
    </recommendedName>
</protein>
<dbReference type="Pfam" id="PF01351">
    <property type="entry name" value="RNase_HII"/>
    <property type="match status" value="1"/>
</dbReference>
<evidence type="ECO:0000256" key="14">
    <source>
        <dbReference type="HAMAP-Rule" id="MF_00052"/>
    </source>
</evidence>
<comment type="catalytic activity">
    <reaction evidence="1 14 15 16">
        <text>Endonucleolytic cleavage to 5'-phosphomonoester.</text>
        <dbReference type="EC" id="3.1.26.4"/>
    </reaction>
</comment>
<keyword evidence="12 14" id="KW-0378">Hydrolase</keyword>
<dbReference type="KEGG" id="uru:DSM104443_01044"/>
<name>A0A6M4GUI5_9PROT</name>
<dbReference type="EC" id="3.1.26.4" evidence="6 14"/>
<evidence type="ECO:0000256" key="15">
    <source>
        <dbReference type="PROSITE-ProRule" id="PRU01319"/>
    </source>
</evidence>
<evidence type="ECO:0000256" key="1">
    <source>
        <dbReference type="ARBA" id="ARBA00000077"/>
    </source>
</evidence>
<dbReference type="InterPro" id="IPR001352">
    <property type="entry name" value="RNase_HII/HIII"/>
</dbReference>
<keyword evidence="19" id="KW-1185">Reference proteome</keyword>
<dbReference type="Proteomes" id="UP000501534">
    <property type="component" value="Chromosome"/>
</dbReference>
<evidence type="ECO:0000313" key="18">
    <source>
        <dbReference type="EMBL" id="QJR09993.1"/>
    </source>
</evidence>
<dbReference type="Gene3D" id="3.30.420.10">
    <property type="entry name" value="Ribonuclease H-like superfamily/Ribonuclease H"/>
    <property type="match status" value="1"/>
</dbReference>
<dbReference type="HAMAP" id="MF_00052_B">
    <property type="entry name" value="RNase_HII_B"/>
    <property type="match status" value="1"/>
</dbReference>
<evidence type="ECO:0000256" key="6">
    <source>
        <dbReference type="ARBA" id="ARBA00012180"/>
    </source>
</evidence>
<sequence>MRTRKETISLLCGVDEAGRGPLAGSVFAAAVILDPERPVEGLNDSKLLPEEVREELALLIKDRARCWAIASASVEEIERMNILRASLYAMRRAILALSCRPMEVCVDGLHKPPIRIKCRPVVKADRTVPEVSAASILAKTARDAEMREMDTRFPGYGFANHKGYSTPEHMLALKALGPCAIHRRSFEPVRLLLQVDLPF</sequence>
<dbReference type="NCBIfam" id="NF000596">
    <property type="entry name" value="PRK00015.1-4"/>
    <property type="match status" value="1"/>
</dbReference>
<dbReference type="GO" id="GO:0006298">
    <property type="term" value="P:mismatch repair"/>
    <property type="evidence" value="ECO:0007669"/>
    <property type="project" value="TreeGrafter"/>
</dbReference>
<feature type="binding site" evidence="14 15">
    <location>
        <position position="107"/>
    </location>
    <ligand>
        <name>a divalent metal cation</name>
        <dbReference type="ChEBI" id="CHEBI:60240"/>
    </ligand>
</feature>
<feature type="binding site" evidence="14 15">
    <location>
        <position position="16"/>
    </location>
    <ligand>
        <name>a divalent metal cation</name>
        <dbReference type="ChEBI" id="CHEBI:60240"/>
    </ligand>
</feature>
<evidence type="ECO:0000313" key="19">
    <source>
        <dbReference type="Proteomes" id="UP000501534"/>
    </source>
</evidence>
<keyword evidence="9 14" id="KW-0540">Nuclease</keyword>
<comment type="cofactor">
    <cofactor evidence="2">
        <name>Mg(2+)</name>
        <dbReference type="ChEBI" id="CHEBI:18420"/>
    </cofactor>
</comment>
<dbReference type="PANTHER" id="PTHR10954">
    <property type="entry name" value="RIBONUCLEASE H2 SUBUNIT A"/>
    <property type="match status" value="1"/>
</dbReference>
<dbReference type="RefSeq" id="WP_171090163.1">
    <property type="nucleotide sequence ID" value="NZ_CP053069.1"/>
</dbReference>
<dbReference type="GO" id="GO:0004523">
    <property type="term" value="F:RNA-DNA hybrid ribonuclease activity"/>
    <property type="evidence" value="ECO:0007669"/>
    <property type="project" value="UniProtKB-UniRule"/>
</dbReference>
<feature type="domain" description="RNase H type-2" evidence="17">
    <location>
        <begin position="9"/>
        <end position="198"/>
    </location>
</feature>
<evidence type="ECO:0000256" key="11">
    <source>
        <dbReference type="ARBA" id="ARBA00022759"/>
    </source>
</evidence>
<dbReference type="GO" id="GO:0043137">
    <property type="term" value="P:DNA replication, removal of RNA primer"/>
    <property type="evidence" value="ECO:0007669"/>
    <property type="project" value="TreeGrafter"/>
</dbReference>
<dbReference type="InterPro" id="IPR022898">
    <property type="entry name" value="RNase_HII"/>
</dbReference>
<evidence type="ECO:0000256" key="4">
    <source>
        <dbReference type="ARBA" id="ARBA00004496"/>
    </source>
</evidence>
<reference evidence="18 19" key="1">
    <citation type="submission" date="2020-04" db="EMBL/GenBank/DDBJ databases">
        <title>Usitatibacter rugosus gen. nov., sp. nov. and Usitatibacter palustris sp. nov., novel members of Usitatibacteraceae fam. nov. within the order Nitrosomonadales isolated from soil.</title>
        <authorList>
            <person name="Huber K.J."/>
            <person name="Neumann-Schaal M."/>
            <person name="Geppert A."/>
            <person name="Luckner M."/>
            <person name="Wanner G."/>
            <person name="Overmann J."/>
        </authorList>
    </citation>
    <scope>NUCLEOTIDE SEQUENCE [LARGE SCALE GENOMIC DNA]</scope>
    <source>
        <strain evidence="18 19">0125_3</strain>
    </source>
</reference>
<dbReference type="InterPro" id="IPR012337">
    <property type="entry name" value="RNaseH-like_sf"/>
</dbReference>
<dbReference type="PANTHER" id="PTHR10954:SF18">
    <property type="entry name" value="RIBONUCLEASE HII"/>
    <property type="match status" value="1"/>
</dbReference>
<keyword evidence="10 14" id="KW-0479">Metal-binding</keyword>
<evidence type="ECO:0000256" key="12">
    <source>
        <dbReference type="ARBA" id="ARBA00022801"/>
    </source>
</evidence>
<evidence type="ECO:0000256" key="16">
    <source>
        <dbReference type="RuleBase" id="RU003515"/>
    </source>
</evidence>
<evidence type="ECO:0000256" key="8">
    <source>
        <dbReference type="ARBA" id="ARBA00022490"/>
    </source>
</evidence>
<dbReference type="CDD" id="cd07182">
    <property type="entry name" value="RNase_HII_bacteria_HII_like"/>
    <property type="match status" value="1"/>
</dbReference>
<keyword evidence="11 14" id="KW-0255">Endonuclease</keyword>
<dbReference type="InterPro" id="IPR024567">
    <property type="entry name" value="RNase_HII/HIII_dom"/>
</dbReference>
<keyword evidence="8 14" id="KW-0963">Cytoplasm</keyword>
<keyword evidence="13 14" id="KW-0464">Manganese</keyword>
<dbReference type="SUPFAM" id="SSF53098">
    <property type="entry name" value="Ribonuclease H-like"/>
    <property type="match status" value="1"/>
</dbReference>
<evidence type="ECO:0000259" key="17">
    <source>
        <dbReference type="PROSITE" id="PS51975"/>
    </source>
</evidence>
<dbReference type="GO" id="GO:0005737">
    <property type="term" value="C:cytoplasm"/>
    <property type="evidence" value="ECO:0007669"/>
    <property type="project" value="UniProtKB-SubCell"/>
</dbReference>
<comment type="function">
    <text evidence="3 14 16">Endonuclease that specifically degrades the RNA of RNA-DNA hybrids.</text>
</comment>
<evidence type="ECO:0000256" key="7">
    <source>
        <dbReference type="ARBA" id="ARBA00019179"/>
    </source>
</evidence>
<evidence type="ECO:0000256" key="5">
    <source>
        <dbReference type="ARBA" id="ARBA00007383"/>
    </source>
</evidence>
<evidence type="ECO:0000256" key="2">
    <source>
        <dbReference type="ARBA" id="ARBA00001946"/>
    </source>
</evidence>
<comment type="similarity">
    <text evidence="5 14 16">Belongs to the RNase HII family.</text>
</comment>
<dbReference type="NCBIfam" id="NF000595">
    <property type="entry name" value="PRK00015.1-3"/>
    <property type="match status" value="1"/>
</dbReference>
<dbReference type="InterPro" id="IPR036397">
    <property type="entry name" value="RNaseH_sf"/>
</dbReference>
<dbReference type="AlphaFoldDB" id="A0A6M4GUI5"/>
<dbReference type="GO" id="GO:0030145">
    <property type="term" value="F:manganese ion binding"/>
    <property type="evidence" value="ECO:0007669"/>
    <property type="project" value="UniProtKB-UniRule"/>
</dbReference>
<dbReference type="PROSITE" id="PS51975">
    <property type="entry name" value="RNASE_H_2"/>
    <property type="match status" value="1"/>
</dbReference>
<evidence type="ECO:0000256" key="13">
    <source>
        <dbReference type="ARBA" id="ARBA00023211"/>
    </source>
</evidence>
<accession>A0A6M4GUI5</accession>
<evidence type="ECO:0000256" key="9">
    <source>
        <dbReference type="ARBA" id="ARBA00022722"/>
    </source>
</evidence>